<feature type="transmembrane region" description="Helical" evidence="1">
    <location>
        <begin position="354"/>
        <end position="372"/>
    </location>
</feature>
<dbReference type="SUPFAM" id="SSF103481">
    <property type="entry name" value="Multidrug resistance efflux transporter EmrE"/>
    <property type="match status" value="2"/>
</dbReference>
<dbReference type="PANTHER" id="PTHR22911:SF76">
    <property type="entry name" value="EAMA DOMAIN-CONTAINING PROTEIN"/>
    <property type="match status" value="1"/>
</dbReference>
<evidence type="ECO:0000259" key="2">
    <source>
        <dbReference type="Pfam" id="PF00892"/>
    </source>
</evidence>
<evidence type="ECO:0000313" key="3">
    <source>
        <dbReference type="EMBL" id="KAL3781117.1"/>
    </source>
</evidence>
<keyword evidence="4" id="KW-1185">Reference proteome</keyword>
<evidence type="ECO:0000256" key="1">
    <source>
        <dbReference type="SAM" id="Phobius"/>
    </source>
</evidence>
<dbReference type="InterPro" id="IPR037185">
    <property type="entry name" value="EmrE-like"/>
</dbReference>
<dbReference type="Proteomes" id="UP001530400">
    <property type="component" value="Unassembled WGS sequence"/>
</dbReference>
<feature type="domain" description="EamA" evidence="2">
    <location>
        <begin position="12"/>
        <end position="150"/>
    </location>
</feature>
<sequence>MTATVFSPTTDGVIAALLAPFFMSLGFFIWDVKWSVSNGSAFALNMFKCNIASIWFAIMASIRGFAHDESAQVFTVTSVGYLALSSTLGIIIGDVLWLEALRLLGAKHVIVLDSLKPFAAAILGRFLLSEALHSLGYMGMALTVLGVGIVAWEGQSNLLIDGKTEEKEQSVGDIEIELHNTEEPPQVNDGVTPVAVAADAHKSDSLQINLKEYKRGYFCAVLNVLADSFGSLLTKQHAVGMTTWTINLIRFGFAGVILIFVSIGMRLHQRCLVSNDGGEAKTDNAAISTTSHIDNTGNTVHESDTANDTKRNNSMPRWFEFPTLTTKGWLQITLGVAFVTFLCPALEKFALMQIALGLSISLASIGPLYGVSMDWLFKGRRQTAVGIVGAVFAVGGIIVLCAYGI</sequence>
<accession>A0ABD3P0E4</accession>
<dbReference type="Pfam" id="PF00892">
    <property type="entry name" value="EamA"/>
    <property type="match status" value="1"/>
</dbReference>
<feature type="transmembrane region" description="Helical" evidence="1">
    <location>
        <begin position="134"/>
        <end position="152"/>
    </location>
</feature>
<keyword evidence="1" id="KW-1133">Transmembrane helix</keyword>
<proteinExistence type="predicted"/>
<feature type="transmembrane region" description="Helical" evidence="1">
    <location>
        <begin position="384"/>
        <end position="403"/>
    </location>
</feature>
<dbReference type="AlphaFoldDB" id="A0ABD3P0E4"/>
<evidence type="ECO:0000313" key="4">
    <source>
        <dbReference type="Proteomes" id="UP001530400"/>
    </source>
</evidence>
<keyword evidence="1" id="KW-0472">Membrane</keyword>
<gene>
    <name evidence="3" type="ORF">ACHAWO_013420</name>
</gene>
<reference evidence="3 4" key="1">
    <citation type="submission" date="2024-10" db="EMBL/GenBank/DDBJ databases">
        <title>Updated reference genomes for cyclostephanoid diatoms.</title>
        <authorList>
            <person name="Roberts W.R."/>
            <person name="Alverson A.J."/>
        </authorList>
    </citation>
    <scope>NUCLEOTIDE SEQUENCE [LARGE SCALE GENOMIC DNA]</scope>
    <source>
        <strain evidence="3 4">AJA010-31</strain>
    </source>
</reference>
<feature type="transmembrane region" description="Helical" evidence="1">
    <location>
        <begin position="248"/>
        <end position="267"/>
    </location>
</feature>
<organism evidence="3 4">
    <name type="scientific">Cyclotella atomus</name>
    <dbReference type="NCBI Taxonomy" id="382360"/>
    <lineage>
        <taxon>Eukaryota</taxon>
        <taxon>Sar</taxon>
        <taxon>Stramenopiles</taxon>
        <taxon>Ochrophyta</taxon>
        <taxon>Bacillariophyta</taxon>
        <taxon>Coscinodiscophyceae</taxon>
        <taxon>Thalassiosirophycidae</taxon>
        <taxon>Stephanodiscales</taxon>
        <taxon>Stephanodiscaceae</taxon>
        <taxon>Cyclotella</taxon>
    </lineage>
</organism>
<name>A0ABD3P0E4_9STRA</name>
<protein>
    <recommendedName>
        <fullName evidence="2">EamA domain-containing protein</fullName>
    </recommendedName>
</protein>
<dbReference type="EMBL" id="JALLPJ020000860">
    <property type="protein sequence ID" value="KAL3781117.1"/>
    <property type="molecule type" value="Genomic_DNA"/>
</dbReference>
<dbReference type="PANTHER" id="PTHR22911">
    <property type="entry name" value="ACYL-MALONYL CONDENSING ENZYME-RELATED"/>
    <property type="match status" value="1"/>
</dbReference>
<dbReference type="InterPro" id="IPR000620">
    <property type="entry name" value="EamA_dom"/>
</dbReference>
<feature type="transmembrane region" description="Helical" evidence="1">
    <location>
        <begin position="12"/>
        <end position="30"/>
    </location>
</feature>
<feature type="transmembrane region" description="Helical" evidence="1">
    <location>
        <begin position="42"/>
        <end position="66"/>
    </location>
</feature>
<keyword evidence="1" id="KW-0812">Transmembrane</keyword>
<feature type="transmembrane region" description="Helical" evidence="1">
    <location>
        <begin position="78"/>
        <end position="97"/>
    </location>
</feature>
<comment type="caution">
    <text evidence="3">The sequence shown here is derived from an EMBL/GenBank/DDBJ whole genome shotgun (WGS) entry which is preliminary data.</text>
</comment>